<proteinExistence type="predicted"/>
<sequence length="157" mass="16379">MSGINVSTSASELISSTTAAGSVSSSGHNVVTSNVQSAAAVSTAIGSTRSTSEAKKKQLQDGNRITAGGRNAASSSTIPPLSTAVVRQLIEESHLDLVNLLTSHLTTVLNPIVADTNAKYEHLDKRFDSLVGLDDNEGHNLNQVQNEMGHESIDITP</sequence>
<organism evidence="2 3">
    <name type="scientific">Stylosanthes scabra</name>
    <dbReference type="NCBI Taxonomy" id="79078"/>
    <lineage>
        <taxon>Eukaryota</taxon>
        <taxon>Viridiplantae</taxon>
        <taxon>Streptophyta</taxon>
        <taxon>Embryophyta</taxon>
        <taxon>Tracheophyta</taxon>
        <taxon>Spermatophyta</taxon>
        <taxon>Magnoliopsida</taxon>
        <taxon>eudicotyledons</taxon>
        <taxon>Gunneridae</taxon>
        <taxon>Pentapetalae</taxon>
        <taxon>rosids</taxon>
        <taxon>fabids</taxon>
        <taxon>Fabales</taxon>
        <taxon>Fabaceae</taxon>
        <taxon>Papilionoideae</taxon>
        <taxon>50 kb inversion clade</taxon>
        <taxon>dalbergioids sensu lato</taxon>
        <taxon>Dalbergieae</taxon>
        <taxon>Pterocarpus clade</taxon>
        <taxon>Stylosanthes</taxon>
    </lineage>
</organism>
<gene>
    <name evidence="2" type="ORF">PIB30_053636</name>
</gene>
<dbReference type="EMBL" id="JASCZI010181643">
    <property type="protein sequence ID" value="MED6185085.1"/>
    <property type="molecule type" value="Genomic_DNA"/>
</dbReference>
<protein>
    <submittedName>
        <fullName evidence="2">Uncharacterized protein</fullName>
    </submittedName>
</protein>
<dbReference type="Proteomes" id="UP001341840">
    <property type="component" value="Unassembled WGS sequence"/>
</dbReference>
<evidence type="ECO:0000313" key="3">
    <source>
        <dbReference type="Proteomes" id="UP001341840"/>
    </source>
</evidence>
<feature type="region of interest" description="Disordered" evidence="1">
    <location>
        <begin position="43"/>
        <end position="77"/>
    </location>
</feature>
<reference evidence="2 3" key="1">
    <citation type="journal article" date="2023" name="Plants (Basel)">
        <title>Bridging the Gap: Combining Genomics and Transcriptomics Approaches to Understand Stylosanthes scabra, an Orphan Legume from the Brazilian Caatinga.</title>
        <authorList>
            <person name="Ferreira-Neto J.R.C."/>
            <person name="da Silva M.D."/>
            <person name="Binneck E."/>
            <person name="de Melo N.F."/>
            <person name="da Silva R.H."/>
            <person name="de Melo A.L.T.M."/>
            <person name="Pandolfi V."/>
            <person name="Bustamante F.O."/>
            <person name="Brasileiro-Vidal A.C."/>
            <person name="Benko-Iseppon A.M."/>
        </authorList>
    </citation>
    <scope>NUCLEOTIDE SEQUENCE [LARGE SCALE GENOMIC DNA]</scope>
    <source>
        <tissue evidence="2">Leaves</tissue>
    </source>
</reference>
<evidence type="ECO:0000256" key="1">
    <source>
        <dbReference type="SAM" id="MobiDB-lite"/>
    </source>
</evidence>
<keyword evidence="3" id="KW-1185">Reference proteome</keyword>
<evidence type="ECO:0000313" key="2">
    <source>
        <dbReference type="EMBL" id="MED6185085.1"/>
    </source>
</evidence>
<accession>A0ABU6WGQ2</accession>
<comment type="caution">
    <text evidence="2">The sequence shown here is derived from an EMBL/GenBank/DDBJ whole genome shotgun (WGS) entry which is preliminary data.</text>
</comment>
<name>A0ABU6WGQ2_9FABA</name>